<dbReference type="PANTHER" id="PTHR38537:SF8">
    <property type="entry name" value="FILAMIN-A"/>
    <property type="match status" value="1"/>
</dbReference>
<reference evidence="5" key="1">
    <citation type="journal article" date="2013" name="Genetics">
        <title>The draft genome and transcriptome of Panagrellus redivivus are shaped by the harsh demands of a free-living lifestyle.</title>
        <authorList>
            <person name="Srinivasan J."/>
            <person name="Dillman A.R."/>
            <person name="Macchietto M.G."/>
            <person name="Heikkinen L."/>
            <person name="Lakso M."/>
            <person name="Fracchia K.M."/>
            <person name="Antoshechkin I."/>
            <person name="Mortazavi A."/>
            <person name="Wong G."/>
            <person name="Sternberg P.W."/>
        </authorList>
    </citation>
    <scope>NUCLEOTIDE SEQUENCE [LARGE SCALE GENOMIC DNA]</scope>
    <source>
        <strain evidence="5">MT8872</strain>
    </source>
</reference>
<dbReference type="InterPro" id="IPR044801">
    <property type="entry name" value="Filamin"/>
</dbReference>
<accession>A0A7E4VTY2</accession>
<dbReference type="GO" id="GO:0051015">
    <property type="term" value="F:actin filament binding"/>
    <property type="evidence" value="ECO:0007669"/>
    <property type="project" value="InterPro"/>
</dbReference>
<feature type="repeat" description="Filamin" evidence="3">
    <location>
        <begin position="1"/>
        <end position="43"/>
    </location>
</feature>
<dbReference type="InterPro" id="IPR013783">
    <property type="entry name" value="Ig-like_fold"/>
</dbReference>
<comment type="similarity">
    <text evidence="1">Belongs to the filamin family.</text>
</comment>
<protein>
    <submittedName>
        <fullName evidence="6">Filamin-A</fullName>
    </submittedName>
</protein>
<dbReference type="PANTHER" id="PTHR38537">
    <property type="entry name" value="JITTERBUG, ISOFORM N"/>
    <property type="match status" value="1"/>
</dbReference>
<feature type="region of interest" description="Disordered" evidence="4">
    <location>
        <begin position="76"/>
        <end position="120"/>
    </location>
</feature>
<reference evidence="6" key="2">
    <citation type="submission" date="2020-10" db="UniProtKB">
        <authorList>
            <consortium name="WormBaseParasite"/>
        </authorList>
    </citation>
    <scope>IDENTIFICATION</scope>
</reference>
<dbReference type="AlphaFoldDB" id="A0A7E4VTY2"/>
<dbReference type="InterPro" id="IPR017868">
    <property type="entry name" value="Filamin/ABP280_repeat-like"/>
</dbReference>
<feature type="repeat" description="Filamin" evidence="3">
    <location>
        <begin position="94"/>
        <end position="191"/>
    </location>
</feature>
<keyword evidence="2" id="KW-0677">Repeat</keyword>
<dbReference type="GO" id="GO:0030036">
    <property type="term" value="P:actin cytoskeleton organization"/>
    <property type="evidence" value="ECO:0007669"/>
    <property type="project" value="InterPro"/>
</dbReference>
<dbReference type="Proteomes" id="UP000492821">
    <property type="component" value="Unassembled WGS sequence"/>
</dbReference>
<organism evidence="5 6">
    <name type="scientific">Panagrellus redivivus</name>
    <name type="common">Microworm</name>
    <dbReference type="NCBI Taxonomy" id="6233"/>
    <lineage>
        <taxon>Eukaryota</taxon>
        <taxon>Metazoa</taxon>
        <taxon>Ecdysozoa</taxon>
        <taxon>Nematoda</taxon>
        <taxon>Chromadorea</taxon>
        <taxon>Rhabditida</taxon>
        <taxon>Tylenchina</taxon>
        <taxon>Panagrolaimomorpha</taxon>
        <taxon>Panagrolaimoidea</taxon>
        <taxon>Panagrolaimidae</taxon>
        <taxon>Panagrellus</taxon>
    </lineage>
</organism>
<keyword evidence="5" id="KW-1185">Reference proteome</keyword>
<feature type="compositionally biased region" description="Polar residues" evidence="4">
    <location>
        <begin position="297"/>
        <end position="328"/>
    </location>
</feature>
<dbReference type="InterPro" id="IPR014756">
    <property type="entry name" value="Ig_E-set"/>
</dbReference>
<dbReference type="Pfam" id="PF00630">
    <property type="entry name" value="Filamin"/>
    <property type="match status" value="4"/>
</dbReference>
<evidence type="ECO:0000313" key="5">
    <source>
        <dbReference type="Proteomes" id="UP000492821"/>
    </source>
</evidence>
<dbReference type="WBParaSite" id="Pan_g3340.t1">
    <property type="protein sequence ID" value="Pan_g3340.t1"/>
    <property type="gene ID" value="Pan_g3340"/>
</dbReference>
<feature type="repeat" description="Filamin" evidence="3">
    <location>
        <begin position="194"/>
        <end position="286"/>
    </location>
</feature>
<dbReference type="PROSITE" id="PS50194">
    <property type="entry name" value="FILAMIN_REPEAT"/>
    <property type="match status" value="5"/>
</dbReference>
<proteinExistence type="inferred from homology"/>
<feature type="compositionally biased region" description="Low complexity" evidence="4">
    <location>
        <begin position="96"/>
        <end position="115"/>
    </location>
</feature>
<name>A0A7E4VTY2_PANRE</name>
<dbReference type="InterPro" id="IPR001298">
    <property type="entry name" value="Filamin/ABP280_rpt"/>
</dbReference>
<sequence>MSCVRTNDKVMKILYNPPVAGTYQINVNFDEKIVPSCPHFVECREPEVNVLSRNSWSGSTGQSKTVVRDDYIHQVATPQTDLPQSPLKVQSPAPQSPKSQRSSVVSPVSPRSPNESSRRRAELDLFVPNSESSQLTSVVVDPRGNQLTSAVANVGKGYHSIQFKVTERGRYTAHVYQNNHEIFGSPFSFIAGAKKHGNAENIQITGTGLEFAQAGQPQSFMIHTAEAGPGVVNVVIDGPEKPLTKLKDLRDGRVFVEYTANTHGHYFITVLFNGVSVRTTPYCVYVSPAKPSKSKKQNGSTSKVVTPTSPAADQSTQQTVSTPKSATNMAKLSGRGLTRGTTGSITEFDILPLYQGDMIYAIEVHGPSKVKLSTETTSNGIRVKFVPLAPGDYNITVKNNGVNVDESPCRCKVDGSNLGGSGINESTVIYARYISHSSTTVTKYEKKAQPIEYIDQEVVQKTRAGSSAKNIVIDGQGMTQFAPGKPAMFKIFNIGCETLFVGVVTAHGPCQQCSVSNCGDGSFLVTYVINDRTPGFVYIRYGNEDVPGSPFKTLPASR</sequence>
<dbReference type="Gene3D" id="2.60.40.10">
    <property type="entry name" value="Immunoglobulins"/>
    <property type="match status" value="5"/>
</dbReference>
<evidence type="ECO:0000313" key="6">
    <source>
        <dbReference type="WBParaSite" id="Pan_g3340.t1"/>
    </source>
</evidence>
<evidence type="ECO:0000256" key="3">
    <source>
        <dbReference type="PROSITE-ProRule" id="PRU00087"/>
    </source>
</evidence>
<feature type="repeat" description="Filamin" evidence="3">
    <location>
        <begin position="322"/>
        <end position="413"/>
    </location>
</feature>
<dbReference type="SUPFAM" id="SSF81296">
    <property type="entry name" value="E set domains"/>
    <property type="match status" value="5"/>
</dbReference>
<evidence type="ECO:0000256" key="1">
    <source>
        <dbReference type="ARBA" id="ARBA00009238"/>
    </source>
</evidence>
<evidence type="ECO:0000256" key="4">
    <source>
        <dbReference type="SAM" id="MobiDB-lite"/>
    </source>
</evidence>
<evidence type="ECO:0000256" key="2">
    <source>
        <dbReference type="ARBA" id="ARBA00022737"/>
    </source>
</evidence>
<feature type="region of interest" description="Disordered" evidence="4">
    <location>
        <begin position="288"/>
        <end position="328"/>
    </location>
</feature>
<feature type="repeat" description="Filamin" evidence="3">
    <location>
        <begin position="463"/>
        <end position="555"/>
    </location>
</feature>
<dbReference type="SMART" id="SM00557">
    <property type="entry name" value="IG_FLMN"/>
    <property type="match status" value="4"/>
</dbReference>